<sequence>MLDSEKLALAAHLHVVMRRKLGRVTDVEWMVRSQEYAREIIRVALAEPDQPEMHDWARKLEAALLPAVAPVRAARNLDARDGRHSEFADSRQAPRSAVEAASPAPAPRVAAPRYVGSLR</sequence>
<evidence type="ECO:0000256" key="1">
    <source>
        <dbReference type="SAM" id="MobiDB-lite"/>
    </source>
</evidence>
<name>A0ABU9C954_9BURK</name>
<protein>
    <submittedName>
        <fullName evidence="2">Uncharacterized protein</fullName>
    </submittedName>
</protein>
<dbReference type="RefSeq" id="WP_341400726.1">
    <property type="nucleotide sequence ID" value="NZ_JBBUTI010000017.1"/>
</dbReference>
<keyword evidence="3" id="KW-1185">Reference proteome</keyword>
<evidence type="ECO:0000313" key="3">
    <source>
        <dbReference type="Proteomes" id="UP001379945"/>
    </source>
</evidence>
<feature type="compositionally biased region" description="Low complexity" evidence="1">
    <location>
        <begin position="93"/>
        <end position="112"/>
    </location>
</feature>
<organism evidence="2 3">
    <name type="scientific">Ideonella margarita</name>
    <dbReference type="NCBI Taxonomy" id="2984191"/>
    <lineage>
        <taxon>Bacteria</taxon>
        <taxon>Pseudomonadati</taxon>
        <taxon>Pseudomonadota</taxon>
        <taxon>Betaproteobacteria</taxon>
        <taxon>Burkholderiales</taxon>
        <taxon>Sphaerotilaceae</taxon>
        <taxon>Ideonella</taxon>
    </lineage>
</organism>
<comment type="caution">
    <text evidence="2">The sequence shown here is derived from an EMBL/GenBank/DDBJ whole genome shotgun (WGS) entry which is preliminary data.</text>
</comment>
<accession>A0ABU9C954</accession>
<gene>
    <name evidence="2" type="ORF">AACH00_18825</name>
</gene>
<feature type="compositionally biased region" description="Basic and acidic residues" evidence="1">
    <location>
        <begin position="79"/>
        <end position="89"/>
    </location>
</feature>
<evidence type="ECO:0000313" key="2">
    <source>
        <dbReference type="EMBL" id="MEK8048414.1"/>
    </source>
</evidence>
<reference evidence="2 3" key="1">
    <citation type="submission" date="2024-04" db="EMBL/GenBank/DDBJ databases">
        <title>Novel species of the genus Ideonella isolated from streams.</title>
        <authorList>
            <person name="Lu H."/>
        </authorList>
    </citation>
    <scope>NUCLEOTIDE SEQUENCE [LARGE SCALE GENOMIC DNA]</scope>
    <source>
        <strain evidence="2 3">LYT19W</strain>
    </source>
</reference>
<dbReference type="Proteomes" id="UP001379945">
    <property type="component" value="Unassembled WGS sequence"/>
</dbReference>
<feature type="region of interest" description="Disordered" evidence="1">
    <location>
        <begin position="79"/>
        <end position="119"/>
    </location>
</feature>
<proteinExistence type="predicted"/>
<dbReference type="EMBL" id="JBBUTI010000017">
    <property type="protein sequence ID" value="MEK8048414.1"/>
    <property type="molecule type" value="Genomic_DNA"/>
</dbReference>